<proteinExistence type="predicted"/>
<evidence type="ECO:0000313" key="2">
    <source>
        <dbReference type="Proteomes" id="UP000800036"/>
    </source>
</evidence>
<gene>
    <name evidence="1" type="ORF">BU23DRAFT_564356</name>
</gene>
<sequence length="180" mass="19370">MPSARGVAYCEREHDRSTANPVRVGYSECVDSCRFQGGIGPSSGLMSVGAYDLSYRTLTDTHRHPQEWIRLGRRSASLHLAMDVNSHHASQPCAPEGTARSVASRGKPVDVIARQAARDATRHHVALPAWPSALRPVPSAGCRSLAVARLMCCRALFSSRTPGVKTAGRFYGLNTEVASA</sequence>
<evidence type="ECO:0000313" key="1">
    <source>
        <dbReference type="EMBL" id="KAF1978077.1"/>
    </source>
</evidence>
<protein>
    <submittedName>
        <fullName evidence="1">Uncharacterized protein</fullName>
    </submittedName>
</protein>
<dbReference type="Proteomes" id="UP000800036">
    <property type="component" value="Unassembled WGS sequence"/>
</dbReference>
<accession>A0A6A5VY41</accession>
<dbReference type="EMBL" id="ML976661">
    <property type="protein sequence ID" value="KAF1978077.1"/>
    <property type="molecule type" value="Genomic_DNA"/>
</dbReference>
<dbReference type="AlphaFoldDB" id="A0A6A5VY41"/>
<organism evidence="1 2">
    <name type="scientific">Bimuria novae-zelandiae CBS 107.79</name>
    <dbReference type="NCBI Taxonomy" id="1447943"/>
    <lineage>
        <taxon>Eukaryota</taxon>
        <taxon>Fungi</taxon>
        <taxon>Dikarya</taxon>
        <taxon>Ascomycota</taxon>
        <taxon>Pezizomycotina</taxon>
        <taxon>Dothideomycetes</taxon>
        <taxon>Pleosporomycetidae</taxon>
        <taxon>Pleosporales</taxon>
        <taxon>Massarineae</taxon>
        <taxon>Didymosphaeriaceae</taxon>
        <taxon>Bimuria</taxon>
    </lineage>
</organism>
<name>A0A6A5VY41_9PLEO</name>
<reference evidence="1" key="1">
    <citation type="journal article" date="2020" name="Stud. Mycol.">
        <title>101 Dothideomycetes genomes: a test case for predicting lifestyles and emergence of pathogens.</title>
        <authorList>
            <person name="Haridas S."/>
            <person name="Albert R."/>
            <person name="Binder M."/>
            <person name="Bloem J."/>
            <person name="Labutti K."/>
            <person name="Salamov A."/>
            <person name="Andreopoulos B."/>
            <person name="Baker S."/>
            <person name="Barry K."/>
            <person name="Bills G."/>
            <person name="Bluhm B."/>
            <person name="Cannon C."/>
            <person name="Castanera R."/>
            <person name="Culley D."/>
            <person name="Daum C."/>
            <person name="Ezra D."/>
            <person name="Gonzalez J."/>
            <person name="Henrissat B."/>
            <person name="Kuo A."/>
            <person name="Liang C."/>
            <person name="Lipzen A."/>
            <person name="Lutzoni F."/>
            <person name="Magnuson J."/>
            <person name="Mondo S."/>
            <person name="Nolan M."/>
            <person name="Ohm R."/>
            <person name="Pangilinan J."/>
            <person name="Park H.-J."/>
            <person name="Ramirez L."/>
            <person name="Alfaro M."/>
            <person name="Sun H."/>
            <person name="Tritt A."/>
            <person name="Yoshinaga Y."/>
            <person name="Zwiers L.-H."/>
            <person name="Turgeon B."/>
            <person name="Goodwin S."/>
            <person name="Spatafora J."/>
            <person name="Crous P."/>
            <person name="Grigoriev I."/>
        </authorList>
    </citation>
    <scope>NUCLEOTIDE SEQUENCE</scope>
    <source>
        <strain evidence="1">CBS 107.79</strain>
    </source>
</reference>
<keyword evidence="2" id="KW-1185">Reference proteome</keyword>